<gene>
    <name evidence="4" type="ORF">BJ508DRAFT_415435</name>
</gene>
<accession>A0A3N4I8D9</accession>
<feature type="compositionally biased region" description="Basic residues" evidence="3">
    <location>
        <begin position="428"/>
        <end position="441"/>
    </location>
</feature>
<dbReference type="PROSITE" id="PS50143">
    <property type="entry name" value="BIR_REPEAT_2"/>
    <property type="match status" value="2"/>
</dbReference>
<dbReference type="Gene3D" id="1.10.1170.10">
    <property type="entry name" value="Inhibitor Of Apoptosis Protein (2mihbC-IAP-1), Chain A"/>
    <property type="match status" value="2"/>
</dbReference>
<feature type="compositionally biased region" description="Basic residues" evidence="3">
    <location>
        <begin position="388"/>
        <end position="401"/>
    </location>
</feature>
<dbReference type="AlphaFoldDB" id="A0A3N4I8D9"/>
<protein>
    <recommendedName>
        <fullName evidence="6">BIR-domain-containing protein</fullName>
    </recommendedName>
</protein>
<dbReference type="CDD" id="cd00022">
    <property type="entry name" value="BIR"/>
    <property type="match status" value="2"/>
</dbReference>
<feature type="compositionally biased region" description="Polar residues" evidence="3">
    <location>
        <begin position="999"/>
        <end position="1012"/>
    </location>
</feature>
<dbReference type="OrthoDB" id="2196114at2759"/>
<feature type="compositionally biased region" description="Polar residues" evidence="3">
    <location>
        <begin position="1053"/>
        <end position="1070"/>
    </location>
</feature>
<dbReference type="SMART" id="SM00238">
    <property type="entry name" value="BIR"/>
    <property type="match status" value="2"/>
</dbReference>
<feature type="region of interest" description="Disordered" evidence="3">
    <location>
        <begin position="231"/>
        <end position="1136"/>
    </location>
</feature>
<dbReference type="STRING" id="1160509.A0A3N4I8D9"/>
<feature type="compositionally biased region" description="Polar residues" evidence="3">
    <location>
        <begin position="445"/>
        <end position="462"/>
    </location>
</feature>
<feature type="compositionally biased region" description="Basic and acidic residues" evidence="3">
    <location>
        <begin position="322"/>
        <end position="340"/>
    </location>
</feature>
<feature type="compositionally biased region" description="Polar residues" evidence="3">
    <location>
        <begin position="597"/>
        <end position="607"/>
    </location>
</feature>
<dbReference type="GO" id="GO:0046872">
    <property type="term" value="F:metal ion binding"/>
    <property type="evidence" value="ECO:0007669"/>
    <property type="project" value="UniProtKB-KW"/>
</dbReference>
<feature type="compositionally biased region" description="Basic residues" evidence="3">
    <location>
        <begin position="532"/>
        <end position="554"/>
    </location>
</feature>
<feature type="compositionally biased region" description="Basic and acidic residues" evidence="3">
    <location>
        <begin position="363"/>
        <end position="375"/>
    </location>
</feature>
<feature type="compositionally biased region" description="Pro residues" evidence="3">
    <location>
        <begin position="1076"/>
        <end position="1090"/>
    </location>
</feature>
<feature type="compositionally biased region" description="Basic and acidic residues" evidence="3">
    <location>
        <begin position="807"/>
        <end position="816"/>
    </location>
</feature>
<feature type="compositionally biased region" description="Basic residues" evidence="3">
    <location>
        <begin position="480"/>
        <end position="493"/>
    </location>
</feature>
<keyword evidence="5" id="KW-1185">Reference proteome</keyword>
<dbReference type="Pfam" id="PF00653">
    <property type="entry name" value="BIR"/>
    <property type="match status" value="2"/>
</dbReference>
<feature type="compositionally biased region" description="Basic residues" evidence="3">
    <location>
        <begin position="341"/>
        <end position="356"/>
    </location>
</feature>
<evidence type="ECO:0000256" key="3">
    <source>
        <dbReference type="SAM" id="MobiDB-lite"/>
    </source>
</evidence>
<feature type="compositionally biased region" description="Basic residues" evidence="3">
    <location>
        <begin position="824"/>
        <end position="834"/>
    </location>
</feature>
<feature type="compositionally biased region" description="Polar residues" evidence="3">
    <location>
        <begin position="253"/>
        <end position="263"/>
    </location>
</feature>
<feature type="compositionally biased region" description="Basic and acidic residues" evidence="3">
    <location>
        <begin position="750"/>
        <end position="762"/>
    </location>
</feature>
<evidence type="ECO:0008006" key="6">
    <source>
        <dbReference type="Google" id="ProtNLM"/>
    </source>
</evidence>
<dbReference type="Proteomes" id="UP000275078">
    <property type="component" value="Unassembled WGS sequence"/>
</dbReference>
<feature type="compositionally biased region" description="Basic and acidic residues" evidence="3">
    <location>
        <begin position="587"/>
        <end position="596"/>
    </location>
</feature>
<feature type="compositionally biased region" description="Basic and acidic residues" evidence="3">
    <location>
        <begin position="886"/>
        <end position="896"/>
    </location>
</feature>
<dbReference type="EMBL" id="ML119688">
    <property type="protein sequence ID" value="RPA80451.1"/>
    <property type="molecule type" value="Genomic_DNA"/>
</dbReference>
<feature type="compositionally biased region" description="Basic and acidic residues" evidence="3">
    <location>
        <begin position="677"/>
        <end position="686"/>
    </location>
</feature>
<dbReference type="InterPro" id="IPR051190">
    <property type="entry name" value="Baculoviral_IAP"/>
</dbReference>
<keyword evidence="2" id="KW-0862">Zinc</keyword>
<organism evidence="4 5">
    <name type="scientific">Ascobolus immersus RN42</name>
    <dbReference type="NCBI Taxonomy" id="1160509"/>
    <lineage>
        <taxon>Eukaryota</taxon>
        <taxon>Fungi</taxon>
        <taxon>Dikarya</taxon>
        <taxon>Ascomycota</taxon>
        <taxon>Pezizomycotina</taxon>
        <taxon>Pezizomycetes</taxon>
        <taxon>Pezizales</taxon>
        <taxon>Ascobolaceae</taxon>
        <taxon>Ascobolus</taxon>
    </lineage>
</organism>
<sequence>MPPKRQKAGVALHQDLQLYEKRLATFQSAYNPHRRNSAINKKQVLTWPIPDLSIEKLAAAGFYYRPTIANQDNCVCYLCDKALDGWEEGDNPAEEHIRHAPYCGWAIIHSMMVDRKKGRKVKLQDPNGEFMTNARKMTFGNWWPHEGKRGWVPTVDAMVAAGFHYIPSEGTSDKVGCAYCDLELDEWQQNDNPWMDHHERSPKCMFFLWVEGATSNQKPNIPATDELAKNLDSTLGKPKKRAPAAPKGRKRTNSNASTMSATGGSRKKKEEPPAADTAPDAQTEPPVKRKREKAPARTGRKRAGSNSSVMSENAPRRGRSASRQDEEEHPAAEPEAVAEKPKKRAPAAPRAGRKRAGSNASVMHEDERHNGHDAMDQDEPPPPPETKPRKRAPAAPKRPRRAGSVVSNAGSTPPVAVKQEPQVEEPKPRKRAPAAPKRPRRAGSVLSQAGNEEQQEQLQVPESPQPAPVGREPEVEKQTARKRAPPAPKRAKRAGSVMSLVDNEERRPQFEIPESPPPVSANREPEEEERKPRKRAPAPPKARTRGTSRTRSQSRTRTGGPPSRTRSQSRTRTGGPTYVKPELATFGDKRTEEERSQQASKTESFLSQFIRPASKTPVLSRESSREVSPARSEVGASGMRMFSNFSESFVEEAPPSRAQVMKKIRTAPELRPQPRKTTPEPIREPEPEPEPAVNRRKKTKDTTKAAGKKPTREVEEEEATSDVPLPKNFTLLGRKSTKSLRHQAATPEPESDHELRPLRQDSDGGMVLFDGGHDTDTELEDEAEEPPMKERTGSVNSDGSLGKRKRAELLNHRNVEMEEASEPKKHKTKAKSKKAAPSTTRRSKEQPDVEMTDSGIQADYHDPAVSDVREIEKPRGRGSRSALNAERAKPRKDKEPTPVPTRPEPEPEPVVDHEMTDVEPPTPKPEPKKSKTSLLSEKPKGRKPKSPTPVQHRPPSPEIMPEVASTPKRAMSIDGSVTPRPGTPMDEDLPSLDEADMLAQQQLIQEASTAGMTPSPQRPSPQQTPRRSFHREGSIVVHPDSLPLHRSSSSPLKQENSPHQSLRHVTSSPLVNAPVLAPPQRMPSTPPFHTPEPSRHHTPTPAAHSPRVPQSTPPHHSHVAFTEPAQPQPQHQLPWSPIDLDSFLDKVEESTEIANFDLANTESTDVDGLLTAEERNMTVEEWVKYNALLAEKRVLEACERMVQEFEREGRRAIECLERSLEVDS</sequence>
<reference evidence="4 5" key="1">
    <citation type="journal article" date="2018" name="Nat. Ecol. Evol.">
        <title>Pezizomycetes genomes reveal the molecular basis of ectomycorrhizal truffle lifestyle.</title>
        <authorList>
            <person name="Murat C."/>
            <person name="Payen T."/>
            <person name="Noel B."/>
            <person name="Kuo A."/>
            <person name="Morin E."/>
            <person name="Chen J."/>
            <person name="Kohler A."/>
            <person name="Krizsan K."/>
            <person name="Balestrini R."/>
            <person name="Da Silva C."/>
            <person name="Montanini B."/>
            <person name="Hainaut M."/>
            <person name="Levati E."/>
            <person name="Barry K.W."/>
            <person name="Belfiori B."/>
            <person name="Cichocki N."/>
            <person name="Clum A."/>
            <person name="Dockter R.B."/>
            <person name="Fauchery L."/>
            <person name="Guy J."/>
            <person name="Iotti M."/>
            <person name="Le Tacon F."/>
            <person name="Lindquist E.A."/>
            <person name="Lipzen A."/>
            <person name="Malagnac F."/>
            <person name="Mello A."/>
            <person name="Molinier V."/>
            <person name="Miyauchi S."/>
            <person name="Poulain J."/>
            <person name="Riccioni C."/>
            <person name="Rubini A."/>
            <person name="Sitrit Y."/>
            <person name="Splivallo R."/>
            <person name="Traeger S."/>
            <person name="Wang M."/>
            <person name="Zifcakova L."/>
            <person name="Wipf D."/>
            <person name="Zambonelli A."/>
            <person name="Paolocci F."/>
            <person name="Nowrousian M."/>
            <person name="Ottonello S."/>
            <person name="Baldrian P."/>
            <person name="Spatafora J.W."/>
            <person name="Henrissat B."/>
            <person name="Nagy L.G."/>
            <person name="Aury J.M."/>
            <person name="Wincker P."/>
            <person name="Grigoriev I.V."/>
            <person name="Bonfante P."/>
            <person name="Martin F.M."/>
        </authorList>
    </citation>
    <scope>NUCLEOTIDE SEQUENCE [LARGE SCALE GENOMIC DNA]</scope>
    <source>
        <strain evidence="4 5">RN42</strain>
    </source>
</reference>
<name>A0A3N4I8D9_ASCIM</name>
<dbReference type="SUPFAM" id="SSF57924">
    <property type="entry name" value="Inhibitor of apoptosis (IAP) repeat"/>
    <property type="match status" value="2"/>
</dbReference>
<evidence type="ECO:0000313" key="4">
    <source>
        <dbReference type="EMBL" id="RPA80451.1"/>
    </source>
</evidence>
<keyword evidence="1" id="KW-0479">Metal-binding</keyword>
<feature type="compositionally biased region" description="Low complexity" evidence="3">
    <location>
        <begin position="274"/>
        <end position="285"/>
    </location>
</feature>
<feature type="compositionally biased region" description="Low complexity" evidence="3">
    <location>
        <begin position="555"/>
        <end position="577"/>
    </location>
</feature>
<evidence type="ECO:0000256" key="2">
    <source>
        <dbReference type="ARBA" id="ARBA00022833"/>
    </source>
</evidence>
<dbReference type="PANTHER" id="PTHR46771">
    <property type="entry name" value="DETERIN"/>
    <property type="match status" value="1"/>
</dbReference>
<feature type="compositionally biased region" description="Low complexity" evidence="3">
    <location>
        <begin position="1039"/>
        <end position="1052"/>
    </location>
</feature>
<feature type="compositionally biased region" description="Basic residues" evidence="3">
    <location>
        <begin position="288"/>
        <end position="303"/>
    </location>
</feature>
<feature type="compositionally biased region" description="Basic and acidic residues" evidence="3">
    <location>
        <begin position="859"/>
        <end position="875"/>
    </location>
</feature>
<evidence type="ECO:0000256" key="1">
    <source>
        <dbReference type="ARBA" id="ARBA00022723"/>
    </source>
</evidence>
<dbReference type="InterPro" id="IPR001370">
    <property type="entry name" value="BIR_rpt"/>
</dbReference>
<evidence type="ECO:0000313" key="5">
    <source>
        <dbReference type="Proteomes" id="UP000275078"/>
    </source>
</evidence>
<proteinExistence type="predicted"/>
<feature type="compositionally biased region" description="Acidic residues" evidence="3">
    <location>
        <begin position="985"/>
        <end position="996"/>
    </location>
</feature>
<dbReference type="PANTHER" id="PTHR46771:SF5">
    <property type="entry name" value="DETERIN"/>
    <property type="match status" value="1"/>
</dbReference>
<feature type="compositionally biased region" description="Basic residues" evidence="3">
    <location>
        <begin position="237"/>
        <end position="252"/>
    </location>
</feature>